<feature type="transmembrane region" description="Helical" evidence="10">
    <location>
        <begin position="84"/>
        <end position="104"/>
    </location>
</feature>
<evidence type="ECO:0000256" key="6">
    <source>
        <dbReference type="ARBA" id="ARBA00023136"/>
    </source>
</evidence>
<dbReference type="GO" id="GO:0016020">
    <property type="term" value="C:membrane"/>
    <property type="evidence" value="ECO:0007669"/>
    <property type="project" value="UniProtKB-SubCell"/>
</dbReference>
<comment type="subcellular location">
    <subcellularLocation>
        <location evidence="1">Membrane</location>
        <topology evidence="1">Multi-pass membrane protein</topology>
    </subcellularLocation>
</comment>
<evidence type="ECO:0000256" key="1">
    <source>
        <dbReference type="ARBA" id="ARBA00004141"/>
    </source>
</evidence>
<feature type="region of interest" description="Disordered" evidence="9">
    <location>
        <begin position="397"/>
        <end position="440"/>
    </location>
</feature>
<feature type="transmembrane region" description="Helical" evidence="10">
    <location>
        <begin position="116"/>
        <end position="135"/>
    </location>
</feature>
<feature type="compositionally biased region" description="Low complexity" evidence="9">
    <location>
        <begin position="419"/>
        <end position="432"/>
    </location>
</feature>
<feature type="transmembrane region" description="Helical" evidence="10">
    <location>
        <begin position="205"/>
        <end position="225"/>
    </location>
</feature>
<feature type="transmembrane region" description="Helical" evidence="10">
    <location>
        <begin position="171"/>
        <end position="193"/>
    </location>
</feature>
<dbReference type="AlphaFoldDB" id="A0AAN7TTR0"/>
<protein>
    <submittedName>
        <fullName evidence="11">Uncharacterized protein</fullName>
    </submittedName>
</protein>
<feature type="transmembrane region" description="Helical" evidence="10">
    <location>
        <begin position="249"/>
        <end position="269"/>
    </location>
</feature>
<keyword evidence="8" id="KW-0325">Glycoprotein</keyword>
<evidence type="ECO:0000256" key="2">
    <source>
        <dbReference type="ARBA" id="ARBA00008077"/>
    </source>
</evidence>
<keyword evidence="5 10" id="KW-1133">Transmembrane helix</keyword>
<reference evidence="11 12" key="1">
    <citation type="submission" date="2023-11" db="EMBL/GenBank/DDBJ databases">
        <title>Dfirmibasis_genome.</title>
        <authorList>
            <person name="Edelbroek B."/>
            <person name="Kjellin J."/>
            <person name="Jerlstrom-Hultqvist J."/>
            <person name="Soderbom F."/>
        </authorList>
    </citation>
    <scope>NUCLEOTIDE SEQUENCE [LARGE SCALE GENOMIC DNA]</scope>
    <source>
        <strain evidence="11 12">TNS-C-14</strain>
    </source>
</reference>
<dbReference type="InterPro" id="IPR050949">
    <property type="entry name" value="GPCR_Fz/Smo-like"/>
</dbReference>
<feature type="transmembrane region" description="Helical" evidence="10">
    <location>
        <begin position="351"/>
        <end position="370"/>
    </location>
</feature>
<evidence type="ECO:0000313" key="12">
    <source>
        <dbReference type="Proteomes" id="UP001344447"/>
    </source>
</evidence>
<evidence type="ECO:0000256" key="9">
    <source>
        <dbReference type="SAM" id="MobiDB-lite"/>
    </source>
</evidence>
<evidence type="ECO:0000256" key="10">
    <source>
        <dbReference type="SAM" id="Phobius"/>
    </source>
</evidence>
<evidence type="ECO:0000256" key="3">
    <source>
        <dbReference type="ARBA" id="ARBA00022692"/>
    </source>
</evidence>
<feature type="compositionally biased region" description="Low complexity" evidence="9">
    <location>
        <begin position="397"/>
        <end position="410"/>
    </location>
</feature>
<evidence type="ECO:0000256" key="5">
    <source>
        <dbReference type="ARBA" id="ARBA00022989"/>
    </source>
</evidence>
<dbReference type="Gene3D" id="1.20.1070.10">
    <property type="entry name" value="Rhodopsin 7-helix transmembrane proteins"/>
    <property type="match status" value="1"/>
</dbReference>
<accession>A0AAN7TTR0</accession>
<dbReference type="PANTHER" id="PTHR31787">
    <property type="entry name" value="G-PROTEIN-COUPLED RECEPTOR GPCR FAMILY PROTEIN"/>
    <property type="match status" value="1"/>
</dbReference>
<evidence type="ECO:0000313" key="11">
    <source>
        <dbReference type="EMBL" id="KAK5575003.1"/>
    </source>
</evidence>
<organism evidence="11 12">
    <name type="scientific">Dictyostelium firmibasis</name>
    <dbReference type="NCBI Taxonomy" id="79012"/>
    <lineage>
        <taxon>Eukaryota</taxon>
        <taxon>Amoebozoa</taxon>
        <taxon>Evosea</taxon>
        <taxon>Eumycetozoa</taxon>
        <taxon>Dictyostelia</taxon>
        <taxon>Dictyosteliales</taxon>
        <taxon>Dictyosteliaceae</taxon>
        <taxon>Dictyostelium</taxon>
    </lineage>
</organism>
<comment type="caution">
    <text evidence="11">The sequence shown here is derived from an EMBL/GenBank/DDBJ whole genome shotgun (WGS) entry which is preliminary data.</text>
</comment>
<name>A0AAN7TTR0_9MYCE</name>
<proteinExistence type="inferred from homology"/>
<keyword evidence="7" id="KW-0675">Receptor</keyword>
<feature type="transmembrane region" description="Helical" evidence="10">
    <location>
        <begin position="7"/>
        <end position="23"/>
    </location>
</feature>
<keyword evidence="3 10" id="KW-0812">Transmembrane</keyword>
<gene>
    <name evidence="11" type="ORF">RB653_010258</name>
</gene>
<dbReference type="PANTHER" id="PTHR31787:SF8">
    <property type="entry name" value="FRIZZLED_SMOOTHENED-LIKE SANS CRD PROTEIN B-RELATED"/>
    <property type="match status" value="1"/>
</dbReference>
<keyword evidence="12" id="KW-1185">Reference proteome</keyword>
<evidence type="ECO:0000256" key="8">
    <source>
        <dbReference type="ARBA" id="ARBA00023180"/>
    </source>
</evidence>
<comment type="similarity">
    <text evidence="2">Belongs to the G-protein coupled receptor Fz/Smo family.</text>
</comment>
<evidence type="ECO:0000256" key="7">
    <source>
        <dbReference type="ARBA" id="ARBA00023170"/>
    </source>
</evidence>
<keyword evidence="4" id="KW-0732">Signal</keyword>
<feature type="transmembrane region" description="Helical" evidence="10">
    <location>
        <begin position="290"/>
        <end position="310"/>
    </location>
</feature>
<keyword evidence="6 10" id="KW-0472">Membrane</keyword>
<dbReference type="EMBL" id="JAVFKY010000006">
    <property type="protein sequence ID" value="KAK5575003.1"/>
    <property type="molecule type" value="Genomic_DNA"/>
</dbReference>
<evidence type="ECO:0000256" key="4">
    <source>
        <dbReference type="ARBA" id="ARBA00022729"/>
    </source>
</evidence>
<dbReference type="Proteomes" id="UP001344447">
    <property type="component" value="Unassembled WGS sequence"/>
</dbReference>
<sequence length="440" mass="50318">MISYIKKFVNLYIIIFLLHNVFYDDNFFVQGQKLPPGFCPSPLIYRNTTDRQHDMDIGFQFLGDTNCVQPCPSLILTKNEWNRVFNMSLVAGTISMFALIFLIITYSPLVNNIKDYTRHTIGILFLFSGILIAMTTDGRQLWDISAGFEKYCPEPGRYARQSDSKCLVTAVFFQFGCVTALLWWAAISVDLWITIRKIKISKIQFIIYTIAVNVVTIILTFGPIANKQYGYIDAAIGCWLMDLKFQVGYFWAPVGFCLCVGCVSIVLILREIYKVSDAVKKKLLAKHLKPLMLIILMLTEFIYMFIFYSYTTSKKDHYHDIIEEYVVCLFVHAANPSVCEIGSTISPSAHFFFHLCIRLMGLEVLIFYGFTRQTRKIWMRSFWFNNSFVKRILPSLSSSNDSKSSNNKISGRGTSGFGESSEQSNEPEQSIELSGVDSKQ</sequence>